<feature type="region of interest" description="Disordered" evidence="1">
    <location>
        <begin position="51"/>
        <end position="70"/>
    </location>
</feature>
<dbReference type="AlphaFoldDB" id="A0A1S2LCX7"/>
<name>A0A1S2LCX7_9BACI</name>
<evidence type="ECO:0000313" key="2">
    <source>
        <dbReference type="EMBL" id="OIJ10251.1"/>
    </source>
</evidence>
<evidence type="ECO:0000313" key="3">
    <source>
        <dbReference type="Proteomes" id="UP000180098"/>
    </source>
</evidence>
<protein>
    <submittedName>
        <fullName evidence="2">Uncharacterized protein</fullName>
    </submittedName>
</protein>
<dbReference type="RefSeq" id="WP_071314015.1">
    <property type="nucleotide sequence ID" value="NZ_MLQQ01000040.1"/>
</dbReference>
<dbReference type="Proteomes" id="UP000180098">
    <property type="component" value="Unassembled WGS sequence"/>
</dbReference>
<evidence type="ECO:0000256" key="1">
    <source>
        <dbReference type="SAM" id="MobiDB-lite"/>
    </source>
</evidence>
<sequence>MKKSYKDLLKKQINSILKETDNPAIIQDVTDTEFGVIPGELDKQAFRKRNKDDKITRNSTDGKTWNRVEE</sequence>
<comment type="caution">
    <text evidence="2">The sequence shown here is derived from an EMBL/GenBank/DDBJ whole genome shotgun (WGS) entry which is preliminary data.</text>
</comment>
<organism evidence="2 3">
    <name type="scientific">Anaerobacillus arseniciselenatis</name>
    <dbReference type="NCBI Taxonomy" id="85682"/>
    <lineage>
        <taxon>Bacteria</taxon>
        <taxon>Bacillati</taxon>
        <taxon>Bacillota</taxon>
        <taxon>Bacilli</taxon>
        <taxon>Bacillales</taxon>
        <taxon>Bacillaceae</taxon>
        <taxon>Anaerobacillus</taxon>
    </lineage>
</organism>
<dbReference type="EMBL" id="MLQQ01000040">
    <property type="protein sequence ID" value="OIJ10251.1"/>
    <property type="molecule type" value="Genomic_DNA"/>
</dbReference>
<gene>
    <name evidence="2" type="ORF">BKP35_14220</name>
</gene>
<accession>A0A1S2LCX7</accession>
<keyword evidence="3" id="KW-1185">Reference proteome</keyword>
<dbReference type="OrthoDB" id="2888970at2"/>
<proteinExistence type="predicted"/>
<reference evidence="2 3" key="1">
    <citation type="submission" date="2016-10" db="EMBL/GenBank/DDBJ databases">
        <title>Draft genome sequences of four alkaliphilic bacteria belonging to the Anaerobacillus genus.</title>
        <authorList>
            <person name="Bassil N.M."/>
            <person name="Lloyd J.R."/>
        </authorList>
    </citation>
    <scope>NUCLEOTIDE SEQUENCE [LARGE SCALE GENOMIC DNA]</scope>
    <source>
        <strain evidence="2 3">DSM 15340</strain>
    </source>
</reference>